<dbReference type="GO" id="GO:0019941">
    <property type="term" value="P:modification-dependent protein catabolic process"/>
    <property type="evidence" value="ECO:0007669"/>
    <property type="project" value="InterPro"/>
</dbReference>
<keyword evidence="3" id="KW-0647">Proteasome</keyword>
<dbReference type="Pfam" id="PF03136">
    <property type="entry name" value="Pup_ligase"/>
    <property type="match status" value="1"/>
</dbReference>
<protein>
    <submittedName>
        <fullName evidence="3">Proteasome accessory factor A</fullName>
        <ecNumber evidence="3">6.3.2.-</ecNumber>
    </submittedName>
</protein>
<sequence>MTVKRFAGLETEFGILAPQDLTANATVLSARLINAHADLVARERHHVAATSWDYTDERPLQDARGFEMDRDQAHPSQLTDTPRELTAEEIALSTDAQPGKIFKEEASMLAAMYREDANDVGHVRMNMVLGNGARFYVDHAHPEYSSPETLWPADAVLWDQAGDVIARRAADHVRDVWGLGELLVYKNNTDGKGQSYGAHENYLMPRSVDFDKAAAALIPFFATRQVFCGSGRVGIGMRSGYPGFQISQRADFFEAEIGLETTVRRPIVNTRDEPHSNWEKYRRLHVIIGDSNMGQVSTYLRVGATSLVLALIEAGRAPEIGLLDPVEALQTISHDPQARTVVRLKDGRRLTAIDIQRIYYDAAASLCADTGADTEPQTADVLQRWGATLDALARDPLEVASTVDWVAKYQLLSAYRDRNGLDWDDPRLAMMDLQWSDLRSDKGLFFKLAGRGRVERLFDDAAIERAVGNPPEDTRAYLRGRAVSAFPDHVVGANWDALSFSVPGRARVQRRSLMDPYWGSRATVEKLFEMQNDIAEFVDALPRGDRGA</sequence>
<dbReference type="GO" id="GO:0016811">
    <property type="term" value="F:hydrolase activity, acting on carbon-nitrogen (but not peptide) bonds, in linear amides"/>
    <property type="evidence" value="ECO:0007669"/>
    <property type="project" value="InterPro"/>
</dbReference>
<dbReference type="PIRSF" id="PIRSF018077">
    <property type="entry name" value="UCP018077"/>
    <property type="match status" value="1"/>
</dbReference>
<comment type="caution">
    <text evidence="3">The sequence shown here is derived from an EMBL/GenBank/DDBJ whole genome shotgun (WGS) entry which is preliminary data.</text>
</comment>
<evidence type="ECO:0000256" key="1">
    <source>
        <dbReference type="ARBA" id="ARBA00009114"/>
    </source>
</evidence>
<dbReference type="AlphaFoldDB" id="A0A7W8YAS9"/>
<evidence type="ECO:0000313" key="3">
    <source>
        <dbReference type="EMBL" id="MBB5597790.1"/>
    </source>
</evidence>
<dbReference type="EC" id="6.3.2.-" evidence="3"/>
<dbReference type="InterPro" id="IPR004347">
    <property type="entry name" value="Pup_ligase/deamidase"/>
</dbReference>
<dbReference type="NCBIfam" id="TIGR03688">
    <property type="entry name" value="depupylase_Dop"/>
    <property type="match status" value="1"/>
</dbReference>
<dbReference type="PANTHER" id="PTHR42307:SF2">
    <property type="entry name" value="PUP DEAMIDASE_DEPUPYLASE"/>
    <property type="match status" value="1"/>
</dbReference>
<accession>A0A7W8YAS9</accession>
<dbReference type="GO" id="GO:0008233">
    <property type="term" value="F:peptidase activity"/>
    <property type="evidence" value="ECO:0007669"/>
    <property type="project" value="InterPro"/>
</dbReference>
<dbReference type="GO" id="GO:0010498">
    <property type="term" value="P:proteasomal protein catabolic process"/>
    <property type="evidence" value="ECO:0007669"/>
    <property type="project" value="InterPro"/>
</dbReference>
<comment type="similarity">
    <text evidence="1">Belongs to the Pup ligase/Pup deamidase family. Pup deamidase subfamily.</text>
</comment>
<dbReference type="GO" id="GO:0070490">
    <property type="term" value="P:protein pupylation"/>
    <property type="evidence" value="ECO:0007669"/>
    <property type="project" value="TreeGrafter"/>
</dbReference>
<keyword evidence="3" id="KW-0436">Ligase</keyword>
<dbReference type="PANTHER" id="PTHR42307">
    <property type="entry name" value="PUP DEAMIDASE/DEPUPYLASE"/>
    <property type="match status" value="1"/>
</dbReference>
<dbReference type="InterPro" id="IPR022366">
    <property type="entry name" value="Pup_deamidase"/>
</dbReference>
<dbReference type="Proteomes" id="UP000523863">
    <property type="component" value="Unassembled WGS sequence"/>
</dbReference>
<proteinExistence type="inferred from homology"/>
<organism evidence="3 4">
    <name type="scientific">Neomicrococcus lactis</name>
    <dbReference type="NCBI Taxonomy" id="732241"/>
    <lineage>
        <taxon>Bacteria</taxon>
        <taxon>Bacillati</taxon>
        <taxon>Actinomycetota</taxon>
        <taxon>Actinomycetes</taxon>
        <taxon>Micrococcales</taxon>
        <taxon>Micrococcaceae</taxon>
        <taxon>Neomicrococcus</taxon>
    </lineage>
</organism>
<evidence type="ECO:0000256" key="2">
    <source>
        <dbReference type="PIRSR" id="PIRSR018077-1"/>
    </source>
</evidence>
<keyword evidence="4" id="KW-1185">Reference proteome</keyword>
<dbReference type="GO" id="GO:0016874">
    <property type="term" value="F:ligase activity"/>
    <property type="evidence" value="ECO:0007669"/>
    <property type="project" value="UniProtKB-KW"/>
</dbReference>
<gene>
    <name evidence="3" type="ORF">BKA12_000870</name>
</gene>
<evidence type="ECO:0000313" key="4">
    <source>
        <dbReference type="Proteomes" id="UP000523863"/>
    </source>
</evidence>
<feature type="active site" description="Proton acceptor" evidence="2">
    <location>
        <position position="138"/>
    </location>
</feature>
<name>A0A7W8YAS9_9MICC</name>
<dbReference type="GO" id="GO:0000502">
    <property type="term" value="C:proteasome complex"/>
    <property type="evidence" value="ECO:0007669"/>
    <property type="project" value="UniProtKB-KW"/>
</dbReference>
<dbReference type="EMBL" id="JACHBL010000001">
    <property type="protein sequence ID" value="MBB5597790.1"/>
    <property type="molecule type" value="Genomic_DNA"/>
</dbReference>
<reference evidence="3 4" key="1">
    <citation type="submission" date="2020-08" db="EMBL/GenBank/DDBJ databases">
        <title>Sequencing the genomes of 1000 actinobacteria strains.</title>
        <authorList>
            <person name="Klenk H.-P."/>
        </authorList>
    </citation>
    <scope>NUCLEOTIDE SEQUENCE [LARGE SCALE GENOMIC DNA]</scope>
    <source>
        <strain evidence="3 4">DSM 23694</strain>
    </source>
</reference>
<dbReference type="RefSeq" id="WP_183640961.1">
    <property type="nucleotide sequence ID" value="NZ_JACHBL010000001.1"/>
</dbReference>
<dbReference type="GO" id="GO:0005524">
    <property type="term" value="F:ATP binding"/>
    <property type="evidence" value="ECO:0007669"/>
    <property type="project" value="TreeGrafter"/>
</dbReference>